<name>A0A0L0NHD3_TOLOC</name>
<keyword evidence="3" id="KW-1185">Reference proteome</keyword>
<organism evidence="2 3">
    <name type="scientific">Tolypocladium ophioglossoides (strain CBS 100239)</name>
    <name type="common">Snaketongue truffleclub</name>
    <name type="synonym">Elaphocordyceps ophioglossoides</name>
    <dbReference type="NCBI Taxonomy" id="1163406"/>
    <lineage>
        <taxon>Eukaryota</taxon>
        <taxon>Fungi</taxon>
        <taxon>Dikarya</taxon>
        <taxon>Ascomycota</taxon>
        <taxon>Pezizomycotina</taxon>
        <taxon>Sordariomycetes</taxon>
        <taxon>Hypocreomycetidae</taxon>
        <taxon>Hypocreales</taxon>
        <taxon>Ophiocordycipitaceae</taxon>
        <taxon>Tolypocladium</taxon>
    </lineage>
</organism>
<dbReference type="AlphaFoldDB" id="A0A0L0NHD3"/>
<evidence type="ECO:0000256" key="1">
    <source>
        <dbReference type="SAM" id="MobiDB-lite"/>
    </source>
</evidence>
<evidence type="ECO:0000313" key="3">
    <source>
        <dbReference type="Proteomes" id="UP000036947"/>
    </source>
</evidence>
<protein>
    <submittedName>
        <fullName evidence="2">Uncharacterized protein</fullName>
    </submittedName>
</protein>
<dbReference type="Proteomes" id="UP000036947">
    <property type="component" value="Unassembled WGS sequence"/>
</dbReference>
<evidence type="ECO:0000313" key="2">
    <source>
        <dbReference type="EMBL" id="KND93458.1"/>
    </source>
</evidence>
<sequence>MDALSSQASVKQTGIKATTRYTNNSTPIEVKSAQSPSKDANGGRAEDHWTGSGGVRGWEFATIMGHGQAHGHLV</sequence>
<accession>A0A0L0NHD3</accession>
<gene>
    <name evidence="2" type="ORF">TOPH_01527</name>
</gene>
<reference evidence="2 3" key="1">
    <citation type="journal article" date="2015" name="BMC Genomics">
        <title>The genome of the truffle-parasite Tolypocladium ophioglossoides and the evolution of antifungal peptaibiotics.</title>
        <authorList>
            <person name="Quandt C.A."/>
            <person name="Bushley K.E."/>
            <person name="Spatafora J.W."/>
        </authorList>
    </citation>
    <scope>NUCLEOTIDE SEQUENCE [LARGE SCALE GENOMIC DNA]</scope>
    <source>
        <strain evidence="2 3">CBS 100239</strain>
    </source>
</reference>
<feature type="compositionally biased region" description="Polar residues" evidence="1">
    <location>
        <begin position="1"/>
        <end position="38"/>
    </location>
</feature>
<dbReference type="EMBL" id="LFRF01000003">
    <property type="protein sequence ID" value="KND93458.1"/>
    <property type="molecule type" value="Genomic_DNA"/>
</dbReference>
<proteinExistence type="predicted"/>
<feature type="region of interest" description="Disordered" evidence="1">
    <location>
        <begin position="1"/>
        <end position="53"/>
    </location>
</feature>
<comment type="caution">
    <text evidence="2">The sequence shown here is derived from an EMBL/GenBank/DDBJ whole genome shotgun (WGS) entry which is preliminary data.</text>
</comment>